<dbReference type="PANTHER" id="PTHR31972:SF3">
    <property type="entry name" value="OS09G0416600 PROTEIN"/>
    <property type="match status" value="1"/>
</dbReference>
<dbReference type="EMBL" id="BAABME010021700">
    <property type="protein sequence ID" value="GAA0163986.1"/>
    <property type="molecule type" value="Genomic_DNA"/>
</dbReference>
<protein>
    <recommendedName>
        <fullName evidence="3">DUF868 domain-containing protein</fullName>
    </recommendedName>
</protein>
<evidence type="ECO:0000313" key="2">
    <source>
        <dbReference type="Proteomes" id="UP001454036"/>
    </source>
</evidence>
<organism evidence="1 2">
    <name type="scientific">Lithospermum erythrorhizon</name>
    <name type="common">Purple gromwell</name>
    <name type="synonym">Lithospermum officinale var. erythrorhizon</name>
    <dbReference type="NCBI Taxonomy" id="34254"/>
    <lineage>
        <taxon>Eukaryota</taxon>
        <taxon>Viridiplantae</taxon>
        <taxon>Streptophyta</taxon>
        <taxon>Embryophyta</taxon>
        <taxon>Tracheophyta</taxon>
        <taxon>Spermatophyta</taxon>
        <taxon>Magnoliopsida</taxon>
        <taxon>eudicotyledons</taxon>
        <taxon>Gunneridae</taxon>
        <taxon>Pentapetalae</taxon>
        <taxon>asterids</taxon>
        <taxon>lamiids</taxon>
        <taxon>Boraginales</taxon>
        <taxon>Boraginaceae</taxon>
        <taxon>Boraginoideae</taxon>
        <taxon>Lithospermeae</taxon>
        <taxon>Lithospermum</taxon>
    </lineage>
</organism>
<accession>A0AAV3QLW6</accession>
<comment type="caution">
    <text evidence="1">The sequence shown here is derived from an EMBL/GenBank/DDBJ whole genome shotgun (WGS) entry which is preliminary data.</text>
</comment>
<evidence type="ECO:0008006" key="3">
    <source>
        <dbReference type="Google" id="ProtNLM"/>
    </source>
</evidence>
<dbReference type="Pfam" id="PF05910">
    <property type="entry name" value="DUF868"/>
    <property type="match status" value="1"/>
</dbReference>
<gene>
    <name evidence="1" type="ORF">LIER_39696</name>
</gene>
<name>A0AAV3QLW6_LITER</name>
<proteinExistence type="predicted"/>
<keyword evidence="2" id="KW-1185">Reference proteome</keyword>
<evidence type="ECO:0000313" key="1">
    <source>
        <dbReference type="EMBL" id="GAA0163986.1"/>
    </source>
</evidence>
<dbReference type="InterPro" id="IPR008586">
    <property type="entry name" value="DUF868_pln"/>
</dbReference>
<dbReference type="PANTHER" id="PTHR31972">
    <property type="entry name" value="EXPRESSED PROTEIN"/>
    <property type="match status" value="1"/>
</dbReference>
<dbReference type="Proteomes" id="UP001454036">
    <property type="component" value="Unassembled WGS sequence"/>
</dbReference>
<reference evidence="1 2" key="1">
    <citation type="submission" date="2024-01" db="EMBL/GenBank/DDBJ databases">
        <title>The complete chloroplast genome sequence of Lithospermum erythrorhizon: insights into the phylogenetic relationship among Boraginaceae species and the maternal lineages of purple gromwells.</title>
        <authorList>
            <person name="Okada T."/>
            <person name="Watanabe K."/>
        </authorList>
    </citation>
    <scope>NUCLEOTIDE SEQUENCE [LARGE SCALE GENOMIC DNA]</scope>
</reference>
<sequence length="365" mass="41282">MANKHNSSPLRYCFRASPTTTTTASNMAAPPPPTIPTLATTLYQTQSAGLFALTWSRTPLTRSLHINFLLGNSPNTEDAIKNSLSSNPAFSIHFKPFIFWCKYGFKKLNVDDSGKKKAYVFWDFSSARFGSGPEPQSGFYIAVVIDGEIVLLVGDLVKEAYARTKARKQSGISQSLVLRREHVHGNKLYRTRADFGGQERELSIDCRGGDDPRLYFFVDSKRVLKIKHLKWKFRGNERIEVDGVIVQVSWDVYNWLFEDDEEGYALFTFRFDKKEFADDDDYFNHLHMNGKPSTNGMIQWSQQSFGLGFETKKMKKGLLKSGRSSTSSSFSSASSSSSVMEWESLEENELKGPSGFSLMVYAWKS</sequence>
<dbReference type="AlphaFoldDB" id="A0AAV3QLW6"/>